<dbReference type="OrthoDB" id="773121at2759"/>
<comment type="caution">
    <text evidence="9">The sequence shown here is derived from an EMBL/GenBank/DDBJ whole genome shotgun (WGS) entry which is preliminary data.</text>
</comment>
<evidence type="ECO:0000256" key="3">
    <source>
        <dbReference type="ARBA" id="ARBA00023015"/>
    </source>
</evidence>
<comment type="subcellular location">
    <subcellularLocation>
        <location evidence="1">Nucleus</location>
    </subcellularLocation>
</comment>
<keyword evidence="5" id="KW-0804">Transcription</keyword>
<dbReference type="PANTHER" id="PTHR31194:SF197">
    <property type="entry name" value="OS12G0582900 PROTEIN"/>
    <property type="match status" value="1"/>
</dbReference>
<gene>
    <name evidence="9" type="ORF">G2W53_019183</name>
</gene>
<sequence>MPVVSEQSQALNKEMGKMRKHSEGENIEWEEAAAMAAALIGARRTGRKRFIGVRQRPSGRWVAEIKDTIQNIRVWLGTYDTEEEAARAYDEAACLLRGANTRRNFWHSSSPPANPVLPKKIANLILLRLKARDHNNIASPASEVAHNFPSNQTKAELEPKPQFEDFLEGSENGILINGANFKYVDTTNYGREGDDEICKKKMNLNVEDNKITSEKANLILLRLKAARNNNLTSASEFTHLHSNQTALKLEPEPQFDDLLDVPENEYFTNAANLDESLFNEENRGKKLKSEEEENIEIKSEKVGLDVESDLGVIDFQFVDSLGSICRSSSCSFEMAEEMMGQMEKEEYEYEYEEGNDEASLLRETLRMKYERKFSACLYTFSGVSECLRLKFGSQNSKELEDFESSSSSIH</sequence>
<dbReference type="Proteomes" id="UP000634136">
    <property type="component" value="Unassembled WGS sequence"/>
</dbReference>
<evidence type="ECO:0000313" key="9">
    <source>
        <dbReference type="EMBL" id="KAF7828019.1"/>
    </source>
</evidence>
<evidence type="ECO:0000256" key="1">
    <source>
        <dbReference type="ARBA" id="ARBA00004123"/>
    </source>
</evidence>
<keyword evidence="4" id="KW-0238">DNA-binding</keyword>
<organism evidence="9 10">
    <name type="scientific">Senna tora</name>
    <dbReference type="NCBI Taxonomy" id="362788"/>
    <lineage>
        <taxon>Eukaryota</taxon>
        <taxon>Viridiplantae</taxon>
        <taxon>Streptophyta</taxon>
        <taxon>Embryophyta</taxon>
        <taxon>Tracheophyta</taxon>
        <taxon>Spermatophyta</taxon>
        <taxon>Magnoliopsida</taxon>
        <taxon>eudicotyledons</taxon>
        <taxon>Gunneridae</taxon>
        <taxon>Pentapetalae</taxon>
        <taxon>rosids</taxon>
        <taxon>fabids</taxon>
        <taxon>Fabales</taxon>
        <taxon>Fabaceae</taxon>
        <taxon>Caesalpinioideae</taxon>
        <taxon>Cassia clade</taxon>
        <taxon>Senna</taxon>
    </lineage>
</organism>
<dbReference type="SMART" id="SM00380">
    <property type="entry name" value="AP2"/>
    <property type="match status" value="1"/>
</dbReference>
<accession>A0A834WRW1</accession>
<evidence type="ECO:0000256" key="2">
    <source>
        <dbReference type="ARBA" id="ARBA00022458"/>
    </source>
</evidence>
<dbReference type="FunFam" id="3.30.730.10:FF:000005">
    <property type="entry name" value="ethylene-responsive transcription factor RAP2-11"/>
    <property type="match status" value="1"/>
</dbReference>
<evidence type="ECO:0000256" key="4">
    <source>
        <dbReference type="ARBA" id="ARBA00023125"/>
    </source>
</evidence>
<comment type="similarity">
    <text evidence="7">Belongs to the AP2/ERF transcription factor family. ERF subfamily.</text>
</comment>
<dbReference type="PROSITE" id="PS51032">
    <property type="entry name" value="AP2_ERF"/>
    <property type="match status" value="1"/>
</dbReference>
<dbReference type="InterPro" id="IPR050913">
    <property type="entry name" value="AP2/ERF_ERF"/>
</dbReference>
<dbReference type="EMBL" id="JAAIUW010000006">
    <property type="protein sequence ID" value="KAF7828019.1"/>
    <property type="molecule type" value="Genomic_DNA"/>
</dbReference>
<dbReference type="PRINTS" id="PR00367">
    <property type="entry name" value="ETHRSPELEMNT"/>
</dbReference>
<dbReference type="GO" id="GO:0003677">
    <property type="term" value="F:DNA binding"/>
    <property type="evidence" value="ECO:0007669"/>
    <property type="project" value="UniProtKB-KW"/>
</dbReference>
<dbReference type="InterPro" id="IPR016177">
    <property type="entry name" value="DNA-bd_dom_sf"/>
</dbReference>
<keyword evidence="2" id="KW-0536">Nodulation</keyword>
<name>A0A834WRW1_9FABA</name>
<dbReference type="GO" id="GO:0005634">
    <property type="term" value="C:nucleus"/>
    <property type="evidence" value="ECO:0007669"/>
    <property type="project" value="UniProtKB-SubCell"/>
</dbReference>
<dbReference type="GO" id="GO:0009877">
    <property type="term" value="P:nodulation"/>
    <property type="evidence" value="ECO:0007669"/>
    <property type="project" value="UniProtKB-KW"/>
</dbReference>
<evidence type="ECO:0000256" key="7">
    <source>
        <dbReference type="ARBA" id="ARBA00024343"/>
    </source>
</evidence>
<dbReference type="SUPFAM" id="SSF54171">
    <property type="entry name" value="DNA-binding domain"/>
    <property type="match status" value="1"/>
</dbReference>
<dbReference type="GO" id="GO:0003700">
    <property type="term" value="F:DNA-binding transcription factor activity"/>
    <property type="evidence" value="ECO:0007669"/>
    <property type="project" value="InterPro"/>
</dbReference>
<dbReference type="PANTHER" id="PTHR31194">
    <property type="entry name" value="SHN SHINE , DNA BINDING / TRANSCRIPTION FACTOR"/>
    <property type="match status" value="1"/>
</dbReference>
<feature type="domain" description="AP2/ERF" evidence="8">
    <location>
        <begin position="49"/>
        <end position="106"/>
    </location>
</feature>
<evidence type="ECO:0000259" key="8">
    <source>
        <dbReference type="PROSITE" id="PS51032"/>
    </source>
</evidence>
<dbReference type="InterPro" id="IPR001471">
    <property type="entry name" value="AP2/ERF_dom"/>
</dbReference>
<keyword evidence="6" id="KW-0539">Nucleus</keyword>
<evidence type="ECO:0000256" key="5">
    <source>
        <dbReference type="ARBA" id="ARBA00023163"/>
    </source>
</evidence>
<keyword evidence="3" id="KW-0805">Transcription regulation</keyword>
<dbReference type="CDD" id="cd00018">
    <property type="entry name" value="AP2"/>
    <property type="match status" value="1"/>
</dbReference>
<dbReference type="InterPro" id="IPR036955">
    <property type="entry name" value="AP2/ERF_dom_sf"/>
</dbReference>
<dbReference type="Pfam" id="PF00847">
    <property type="entry name" value="AP2"/>
    <property type="match status" value="1"/>
</dbReference>
<reference evidence="9" key="1">
    <citation type="submission" date="2020-09" db="EMBL/GenBank/DDBJ databases">
        <title>Genome-Enabled Discovery of Anthraquinone Biosynthesis in Senna tora.</title>
        <authorList>
            <person name="Kang S.-H."/>
            <person name="Pandey R.P."/>
            <person name="Lee C.-M."/>
            <person name="Sim J.-S."/>
            <person name="Jeong J.-T."/>
            <person name="Choi B.-S."/>
            <person name="Jung M."/>
            <person name="Ginzburg D."/>
            <person name="Zhao K."/>
            <person name="Won S.Y."/>
            <person name="Oh T.-J."/>
            <person name="Yu Y."/>
            <person name="Kim N.-H."/>
            <person name="Lee O.R."/>
            <person name="Lee T.-H."/>
            <person name="Bashyal P."/>
            <person name="Kim T.-S."/>
            <person name="Lee W.-H."/>
            <person name="Kawkins C."/>
            <person name="Kim C.-K."/>
            <person name="Kim J.S."/>
            <person name="Ahn B.O."/>
            <person name="Rhee S.Y."/>
            <person name="Sohng J.K."/>
        </authorList>
    </citation>
    <scope>NUCLEOTIDE SEQUENCE</scope>
    <source>
        <tissue evidence="9">Leaf</tissue>
    </source>
</reference>
<protein>
    <submittedName>
        <fullName evidence="9">Ethylene-responsive transcription factor RAP2-2-like</fullName>
    </submittedName>
</protein>
<evidence type="ECO:0000256" key="6">
    <source>
        <dbReference type="ARBA" id="ARBA00023242"/>
    </source>
</evidence>
<dbReference type="AlphaFoldDB" id="A0A834WRW1"/>
<evidence type="ECO:0000313" key="10">
    <source>
        <dbReference type="Proteomes" id="UP000634136"/>
    </source>
</evidence>
<keyword evidence="10" id="KW-1185">Reference proteome</keyword>
<dbReference type="Gene3D" id="3.30.730.10">
    <property type="entry name" value="AP2/ERF domain"/>
    <property type="match status" value="1"/>
</dbReference>
<proteinExistence type="inferred from homology"/>